<gene>
    <name evidence="8" type="primary">atpH</name>
    <name evidence="10" type="ORF">SAMN07250955_102152</name>
</gene>
<comment type="similarity">
    <text evidence="8">Belongs to the ATPase delta chain family.</text>
</comment>
<keyword evidence="5 8" id="KW-0472">Membrane</keyword>
<evidence type="ECO:0000256" key="5">
    <source>
        <dbReference type="ARBA" id="ARBA00023136"/>
    </source>
</evidence>
<evidence type="ECO:0000256" key="3">
    <source>
        <dbReference type="ARBA" id="ARBA00022781"/>
    </source>
</evidence>
<dbReference type="OrthoDB" id="9796185at2"/>
<evidence type="ECO:0000313" key="10">
    <source>
        <dbReference type="EMBL" id="SNB61251.1"/>
    </source>
</evidence>
<dbReference type="InterPro" id="IPR000711">
    <property type="entry name" value="ATPase_OSCP/dsu"/>
</dbReference>
<comment type="function">
    <text evidence="8">This protein is part of the stalk that links CF(0) to CF(1). It either transmits conformational changes from CF(0) to CF(1) or is implicated in proton conduction.</text>
</comment>
<reference evidence="10 11" key="1">
    <citation type="submission" date="2017-06" db="EMBL/GenBank/DDBJ databases">
        <authorList>
            <person name="Kim H.J."/>
            <person name="Triplett B.A."/>
        </authorList>
    </citation>
    <scope>NUCLEOTIDE SEQUENCE [LARGE SCALE GENOMIC DNA]</scope>
    <source>
        <strain evidence="10 11">B29T1</strain>
    </source>
</reference>
<dbReference type="AlphaFoldDB" id="A0A212QPQ1"/>
<dbReference type="InterPro" id="IPR026015">
    <property type="entry name" value="ATP_synth_OSCP/delta_N_sf"/>
</dbReference>
<keyword evidence="11" id="KW-1185">Reference proteome</keyword>
<proteinExistence type="inferred from homology"/>
<name>A0A212QPQ1_9PROT</name>
<dbReference type="NCBIfam" id="TIGR01145">
    <property type="entry name" value="ATP_synt_delta"/>
    <property type="match status" value="1"/>
</dbReference>
<keyword evidence="3 8" id="KW-0375">Hydrogen ion transport</keyword>
<keyword evidence="6 8" id="KW-0139">CF(1)</keyword>
<keyword evidence="2 8" id="KW-0813">Transport</keyword>
<evidence type="ECO:0000256" key="9">
    <source>
        <dbReference type="SAM" id="MobiDB-lite"/>
    </source>
</evidence>
<evidence type="ECO:0000256" key="6">
    <source>
        <dbReference type="ARBA" id="ARBA00023196"/>
    </source>
</evidence>
<dbReference type="SUPFAM" id="SSF47928">
    <property type="entry name" value="N-terminal domain of the delta subunit of the F1F0-ATP synthase"/>
    <property type="match status" value="1"/>
</dbReference>
<sequence length="200" mass="21079">MGRTRSQENGEQQQVPANSAAASGLATRYATAIFELAEQHGELDAVASDLEGLRRMFAGSQDLQRLTVNPSLSRGDEEKAMAALSEAASFSALTRNFLGVLASHRRLHSLDSIAQAFVTRLAEQRGQVQARVVTASPLPAKDLAALKSSLAAYAGKTVDLDVAVDPSLLGGLVVTMGSRMIDASLKSKLKGLELSMRGVG</sequence>
<dbReference type="GO" id="GO:0005886">
    <property type="term" value="C:plasma membrane"/>
    <property type="evidence" value="ECO:0007669"/>
    <property type="project" value="UniProtKB-SubCell"/>
</dbReference>
<dbReference type="Gene3D" id="1.10.520.20">
    <property type="entry name" value="N-terminal domain of the delta subunit of the F1F0-ATP synthase"/>
    <property type="match status" value="1"/>
</dbReference>
<feature type="region of interest" description="Disordered" evidence="9">
    <location>
        <begin position="1"/>
        <end position="21"/>
    </location>
</feature>
<dbReference type="NCBIfam" id="NF004406">
    <property type="entry name" value="PRK05758.3-2"/>
    <property type="match status" value="1"/>
</dbReference>
<keyword evidence="4 8" id="KW-0406">Ion transport</keyword>
<dbReference type="GO" id="GO:0046933">
    <property type="term" value="F:proton-transporting ATP synthase activity, rotational mechanism"/>
    <property type="evidence" value="ECO:0007669"/>
    <property type="project" value="UniProtKB-UniRule"/>
</dbReference>
<dbReference type="EMBL" id="FYEH01000002">
    <property type="protein sequence ID" value="SNB61251.1"/>
    <property type="molecule type" value="Genomic_DNA"/>
</dbReference>
<comment type="function">
    <text evidence="8">F(1)F(0) ATP synthase produces ATP from ADP in the presence of a proton or sodium gradient. F-type ATPases consist of two structural domains, F(1) containing the extramembraneous catalytic core and F(0) containing the membrane proton channel, linked together by a central stalk and a peripheral stalk. During catalysis, ATP synthesis in the catalytic domain of F(1) is coupled via a rotary mechanism of the central stalk subunits to proton translocation.</text>
</comment>
<protein>
    <recommendedName>
        <fullName evidence="8">ATP synthase subunit delta</fullName>
    </recommendedName>
    <alternativeName>
        <fullName evidence="8">ATP synthase F(1) sector subunit delta</fullName>
    </alternativeName>
    <alternativeName>
        <fullName evidence="8">F-type ATPase subunit delta</fullName>
        <shortName evidence="8">F-ATPase subunit delta</shortName>
    </alternativeName>
</protein>
<comment type="subcellular location">
    <subcellularLocation>
        <location evidence="8">Cell membrane</location>
        <topology evidence="8">Peripheral membrane protein</topology>
    </subcellularLocation>
    <subcellularLocation>
        <location evidence="1">Membrane</location>
    </subcellularLocation>
</comment>
<evidence type="ECO:0000256" key="4">
    <source>
        <dbReference type="ARBA" id="ARBA00023065"/>
    </source>
</evidence>
<feature type="compositionally biased region" description="Polar residues" evidence="9">
    <location>
        <begin position="9"/>
        <end position="21"/>
    </location>
</feature>
<evidence type="ECO:0000256" key="8">
    <source>
        <dbReference type="HAMAP-Rule" id="MF_01416"/>
    </source>
</evidence>
<dbReference type="PANTHER" id="PTHR11910">
    <property type="entry name" value="ATP SYNTHASE DELTA CHAIN"/>
    <property type="match status" value="1"/>
</dbReference>
<dbReference type="PRINTS" id="PR00125">
    <property type="entry name" value="ATPASEDELTA"/>
</dbReference>
<evidence type="ECO:0000256" key="7">
    <source>
        <dbReference type="ARBA" id="ARBA00023310"/>
    </source>
</evidence>
<evidence type="ECO:0000256" key="2">
    <source>
        <dbReference type="ARBA" id="ARBA00022448"/>
    </source>
</evidence>
<keyword evidence="8" id="KW-1003">Cell membrane</keyword>
<keyword evidence="7 8" id="KW-0066">ATP synthesis</keyword>
<evidence type="ECO:0000256" key="1">
    <source>
        <dbReference type="ARBA" id="ARBA00004370"/>
    </source>
</evidence>
<dbReference type="GO" id="GO:0045259">
    <property type="term" value="C:proton-transporting ATP synthase complex"/>
    <property type="evidence" value="ECO:0007669"/>
    <property type="project" value="UniProtKB-KW"/>
</dbReference>
<dbReference type="Proteomes" id="UP000197065">
    <property type="component" value="Unassembled WGS sequence"/>
</dbReference>
<dbReference type="Pfam" id="PF00213">
    <property type="entry name" value="OSCP"/>
    <property type="match status" value="1"/>
</dbReference>
<dbReference type="HAMAP" id="MF_01416">
    <property type="entry name" value="ATP_synth_delta_bact"/>
    <property type="match status" value="1"/>
</dbReference>
<accession>A0A212QPQ1</accession>
<organism evidence="10 11">
    <name type="scientific">Arboricoccus pini</name>
    <dbReference type="NCBI Taxonomy" id="1963835"/>
    <lineage>
        <taxon>Bacteria</taxon>
        <taxon>Pseudomonadati</taxon>
        <taxon>Pseudomonadota</taxon>
        <taxon>Alphaproteobacteria</taxon>
        <taxon>Geminicoccales</taxon>
        <taxon>Geminicoccaceae</taxon>
        <taxon>Arboricoccus</taxon>
    </lineage>
</organism>
<evidence type="ECO:0000313" key="11">
    <source>
        <dbReference type="Proteomes" id="UP000197065"/>
    </source>
</evidence>